<reference evidence="2" key="2">
    <citation type="submission" date="2022-08" db="EMBL/GenBank/DDBJ databases">
        <authorList>
            <person name="Dong C."/>
        </authorList>
    </citation>
    <scope>NUCLEOTIDE SEQUENCE</scope>
    <source>
        <strain evidence="2">59MF3M-4</strain>
    </source>
</reference>
<keyword evidence="1" id="KW-0472">Membrane</keyword>
<name>A0A9X2WFY6_9GAMM</name>
<keyword evidence="1" id="KW-1133">Transmembrane helix</keyword>
<dbReference type="SUPFAM" id="SSF82693">
    <property type="entry name" value="Multidrug efflux transporter AcrB pore domain, PN1, PN2, PC1 and PC2 subdomains"/>
    <property type="match status" value="1"/>
</dbReference>
<organism evidence="2 3">
    <name type="scientific">Thalassolituus pacificus</name>
    <dbReference type="NCBI Taxonomy" id="2975440"/>
    <lineage>
        <taxon>Bacteria</taxon>
        <taxon>Pseudomonadati</taxon>
        <taxon>Pseudomonadota</taxon>
        <taxon>Gammaproteobacteria</taxon>
        <taxon>Oceanospirillales</taxon>
        <taxon>Oceanospirillaceae</taxon>
        <taxon>Thalassolituus</taxon>
    </lineage>
</organism>
<dbReference type="RefSeq" id="WP_260975911.1">
    <property type="nucleotide sequence ID" value="NZ_JAOANI010000015.1"/>
</dbReference>
<dbReference type="InterPro" id="IPR027463">
    <property type="entry name" value="AcrB_DN_DC_subdom"/>
</dbReference>
<dbReference type="AlphaFoldDB" id="A0A9X2WFY6"/>
<reference evidence="2" key="1">
    <citation type="journal article" date="2022" name="Front. Microbiol.">
        <title>Genome-based taxonomic rearrangement of Oceanobacter-related bacteria including the description of Thalassolituus hydrocarbonoclasticus sp. nov. and Thalassolituus pacificus sp. nov. and emended description of the genus Thalassolituus.</title>
        <authorList>
            <person name="Dong C."/>
            <person name="Wei L."/>
            <person name="Wang J."/>
            <person name="Lai Q."/>
            <person name="Huang Z."/>
            <person name="Shao Z."/>
        </authorList>
    </citation>
    <scope>NUCLEOTIDE SEQUENCE</scope>
    <source>
        <strain evidence="2">59MF3M-4</strain>
    </source>
</reference>
<dbReference type="SUPFAM" id="SSF82714">
    <property type="entry name" value="Multidrug efflux transporter AcrB TolC docking domain, DN and DC subdomains"/>
    <property type="match status" value="2"/>
</dbReference>
<gene>
    <name evidence="2" type="ORF">NYR02_08325</name>
</gene>
<feature type="transmembrane region" description="Helical" evidence="1">
    <location>
        <begin position="452"/>
        <end position="476"/>
    </location>
</feature>
<feature type="transmembrane region" description="Helical" evidence="1">
    <location>
        <begin position="917"/>
        <end position="938"/>
    </location>
</feature>
<dbReference type="Proteomes" id="UP001147830">
    <property type="component" value="Unassembled WGS sequence"/>
</dbReference>
<dbReference type="EMBL" id="JAOANI010000015">
    <property type="protein sequence ID" value="MCT7359022.1"/>
    <property type="molecule type" value="Genomic_DNA"/>
</dbReference>
<feature type="transmembrane region" description="Helical" evidence="1">
    <location>
        <begin position="965"/>
        <end position="982"/>
    </location>
</feature>
<feature type="transmembrane region" description="Helical" evidence="1">
    <location>
        <begin position="891"/>
        <end position="911"/>
    </location>
</feature>
<sequence length="1035" mass="113339">MSAVIRWFITHRVAANLAMLCILVLGLLAVPRLQQELIPNVELDRISIQVLYPGASVSTTEQSLCTPLENAIHDIAGGEELISWSYPGLCSLTLDIAEGYDANALLAEIRSRLADPALLPAQAEAPDIQILQVRNRALRIIVSGDESYTNLLSSAQSLRRELLALPAVSTAEIQDREKPEIRIQFSLADLYRYPLQLQQINRQLIQQAAPAAGGLLETGDGDILIGNDRDFRSASDYEHLLIASDGAGNRLRLADVASIQDTRTDATALALLNGKPALALDIYRSGNDDITAISAAVNTYLQQHPASANISYYVWQDEAVNFSERLNLLLDNALSGLLLLFIVLLLFLNARLSFWVSMGILVSFIGTLFVLPLTSTSVNFISLFAFILVLGIVVDDAVVVGEAVFARQELGEHGTQAALSGTLDVYKPVLFSVITTLVAFMPLLFLPGPEGMLIKAVPIVVITTLLFSLFESLCILPAHLSHRPANATKPHRLQQYFSRFLQQVVGHYYLPLLRRIVHNPYPVIAVFTAAFILTLLLISQGWIKSALFSEIEGNVVTAKVTFPQGSPREATQKALQQLAVAARKVETSAGYAEGEMIRRIYQVVAPNTLPSNQKVYARADHTGQIMLELPAANSRAFSGQDMIRWWRAESGAITGVDNVEYSATVNPSKADIQIEFSGSDQQALNTAAQRLSDYLQRFSGIYSLQRQPDNNAQQLDIRLTDEAIAAGINRGPVLQQVNQAFYGTTIQRFYDNDDEVEVRTSLNAEERASAWYLDNLPVETAPGQMVALKYIATHSQQAVNPYIRHFMREPVVMVSAYVDPSQNNAERIKKTLQQGAVQNLLHDLPGVRWDVGGYQRAVQFFLDLLAQYYLLAIIVMYLLMAVLFASYAQPLLVLFAIPFGLLGAVVGHLILGLDLTLWSYVGMVAVSGVVVNDNLVLLDRLNQLKAQKLPIAEALLQACSSRFRPILLTSLTTFAGVLPLLSETSIQAKLLIPMAASLGFGVLFATIISLLLVPALCAVFKQPNAKEASTAAQAG</sequence>
<keyword evidence="3" id="KW-1185">Reference proteome</keyword>
<feature type="transmembrane region" description="Helical" evidence="1">
    <location>
        <begin position="865"/>
        <end position="884"/>
    </location>
</feature>
<feature type="transmembrane region" description="Helical" evidence="1">
    <location>
        <begin position="380"/>
        <end position="405"/>
    </location>
</feature>
<dbReference type="Gene3D" id="3.30.70.1320">
    <property type="entry name" value="Multidrug efflux transporter AcrB pore domain like"/>
    <property type="match status" value="1"/>
</dbReference>
<proteinExistence type="predicted"/>
<evidence type="ECO:0000313" key="2">
    <source>
        <dbReference type="EMBL" id="MCT7359022.1"/>
    </source>
</evidence>
<evidence type="ECO:0000256" key="1">
    <source>
        <dbReference type="SAM" id="Phobius"/>
    </source>
</evidence>
<feature type="transmembrane region" description="Helical" evidence="1">
    <location>
        <begin position="994"/>
        <end position="1020"/>
    </location>
</feature>
<feature type="transmembrane region" description="Helical" evidence="1">
    <location>
        <begin position="425"/>
        <end position="446"/>
    </location>
</feature>
<dbReference type="Gene3D" id="1.20.1640.10">
    <property type="entry name" value="Multidrug efflux transporter AcrB transmembrane domain"/>
    <property type="match status" value="2"/>
</dbReference>
<accession>A0A9X2WFY6</accession>
<protein>
    <submittedName>
        <fullName evidence="2">Efflux RND transporter permease subunit</fullName>
    </submittedName>
</protein>
<feature type="transmembrane region" description="Helical" evidence="1">
    <location>
        <begin position="521"/>
        <end position="543"/>
    </location>
</feature>
<feature type="transmembrane region" description="Helical" evidence="1">
    <location>
        <begin position="328"/>
        <end position="347"/>
    </location>
</feature>
<dbReference type="Gene3D" id="3.30.70.1440">
    <property type="entry name" value="Multidrug efflux transporter AcrB pore domain"/>
    <property type="match status" value="1"/>
</dbReference>
<dbReference type="PANTHER" id="PTHR32063">
    <property type="match status" value="1"/>
</dbReference>
<dbReference type="Gene3D" id="3.30.2090.10">
    <property type="entry name" value="Multidrug efflux transporter AcrB TolC docking domain, DN and DC subdomains"/>
    <property type="match status" value="2"/>
</dbReference>
<keyword evidence="1" id="KW-0812">Transmembrane</keyword>
<dbReference type="Pfam" id="PF00873">
    <property type="entry name" value="ACR_tran"/>
    <property type="match status" value="1"/>
</dbReference>
<feature type="transmembrane region" description="Helical" evidence="1">
    <location>
        <begin position="354"/>
        <end position="374"/>
    </location>
</feature>
<dbReference type="GO" id="GO:0005886">
    <property type="term" value="C:plasma membrane"/>
    <property type="evidence" value="ECO:0007669"/>
    <property type="project" value="TreeGrafter"/>
</dbReference>
<dbReference type="Gene3D" id="3.30.70.1430">
    <property type="entry name" value="Multidrug efflux transporter AcrB pore domain"/>
    <property type="match status" value="2"/>
</dbReference>
<comment type="caution">
    <text evidence="2">The sequence shown here is derived from an EMBL/GenBank/DDBJ whole genome shotgun (WGS) entry which is preliminary data.</text>
</comment>
<dbReference type="GO" id="GO:0042910">
    <property type="term" value="F:xenobiotic transmembrane transporter activity"/>
    <property type="evidence" value="ECO:0007669"/>
    <property type="project" value="TreeGrafter"/>
</dbReference>
<dbReference type="InterPro" id="IPR001036">
    <property type="entry name" value="Acrflvin-R"/>
</dbReference>
<dbReference type="PRINTS" id="PR00702">
    <property type="entry name" value="ACRIFLAVINRP"/>
</dbReference>
<dbReference type="SUPFAM" id="SSF82866">
    <property type="entry name" value="Multidrug efflux transporter AcrB transmembrane domain"/>
    <property type="match status" value="2"/>
</dbReference>
<evidence type="ECO:0000313" key="3">
    <source>
        <dbReference type="Proteomes" id="UP001147830"/>
    </source>
</evidence>
<dbReference type="PANTHER" id="PTHR32063:SF33">
    <property type="entry name" value="RND SUPERFAMILY EFFLUX PUMP PERMEASE COMPONENT"/>
    <property type="match status" value="1"/>
</dbReference>